<dbReference type="AlphaFoldDB" id="A0AAW2VXS1"/>
<evidence type="ECO:0000313" key="2">
    <source>
        <dbReference type="EMBL" id="KAL0434197.1"/>
    </source>
</evidence>
<feature type="compositionally biased region" description="Basic and acidic residues" evidence="1">
    <location>
        <begin position="56"/>
        <end position="75"/>
    </location>
</feature>
<sequence>MVTNTTTLEEQIANLTRAIEGLVKHVQEQDSHISKLMNKINNTDASHVVGKQAKAHDEAETCLKQQPNEREKSSTKELQVSSERLIPVDQLKEFIIGTIQNKLGGSSKSSMTYTKPYTQRIDNLEMPVGYQPPKFQ</sequence>
<gene>
    <name evidence="2" type="ORF">Slati_2754000</name>
</gene>
<comment type="caution">
    <text evidence="2">The sequence shown here is derived from an EMBL/GenBank/DDBJ whole genome shotgun (WGS) entry which is preliminary data.</text>
</comment>
<accession>A0AAW2VXS1</accession>
<organism evidence="2">
    <name type="scientific">Sesamum latifolium</name>
    <dbReference type="NCBI Taxonomy" id="2727402"/>
    <lineage>
        <taxon>Eukaryota</taxon>
        <taxon>Viridiplantae</taxon>
        <taxon>Streptophyta</taxon>
        <taxon>Embryophyta</taxon>
        <taxon>Tracheophyta</taxon>
        <taxon>Spermatophyta</taxon>
        <taxon>Magnoliopsida</taxon>
        <taxon>eudicotyledons</taxon>
        <taxon>Gunneridae</taxon>
        <taxon>Pentapetalae</taxon>
        <taxon>asterids</taxon>
        <taxon>lamiids</taxon>
        <taxon>Lamiales</taxon>
        <taxon>Pedaliaceae</taxon>
        <taxon>Sesamum</taxon>
    </lineage>
</organism>
<dbReference type="PANTHER" id="PTHR33437:SF4">
    <property type="entry name" value="RETROTRANSPOSON GAG PROTEIN"/>
    <property type="match status" value="1"/>
</dbReference>
<dbReference type="PANTHER" id="PTHR33437">
    <property type="entry name" value="OS06G0361200 PROTEIN"/>
    <property type="match status" value="1"/>
</dbReference>
<name>A0AAW2VXS1_9LAMI</name>
<evidence type="ECO:0008006" key="3">
    <source>
        <dbReference type="Google" id="ProtNLM"/>
    </source>
</evidence>
<proteinExistence type="predicted"/>
<protein>
    <recommendedName>
        <fullName evidence="3">Ty3-gypsy retrotransposon protein</fullName>
    </recommendedName>
</protein>
<evidence type="ECO:0000256" key="1">
    <source>
        <dbReference type="SAM" id="MobiDB-lite"/>
    </source>
</evidence>
<reference evidence="2" key="1">
    <citation type="submission" date="2020-06" db="EMBL/GenBank/DDBJ databases">
        <authorList>
            <person name="Li T."/>
            <person name="Hu X."/>
            <person name="Zhang T."/>
            <person name="Song X."/>
            <person name="Zhang H."/>
            <person name="Dai N."/>
            <person name="Sheng W."/>
            <person name="Hou X."/>
            <person name="Wei L."/>
        </authorList>
    </citation>
    <scope>NUCLEOTIDE SEQUENCE</scope>
    <source>
        <strain evidence="2">KEN1</strain>
        <tissue evidence="2">Leaf</tissue>
    </source>
</reference>
<dbReference type="EMBL" id="JACGWN010000009">
    <property type="protein sequence ID" value="KAL0434197.1"/>
    <property type="molecule type" value="Genomic_DNA"/>
</dbReference>
<feature type="region of interest" description="Disordered" evidence="1">
    <location>
        <begin position="56"/>
        <end position="80"/>
    </location>
</feature>
<reference evidence="2" key="2">
    <citation type="journal article" date="2024" name="Plant">
        <title>Genomic evolution and insights into agronomic trait innovations of Sesamum species.</title>
        <authorList>
            <person name="Miao H."/>
            <person name="Wang L."/>
            <person name="Qu L."/>
            <person name="Liu H."/>
            <person name="Sun Y."/>
            <person name="Le M."/>
            <person name="Wang Q."/>
            <person name="Wei S."/>
            <person name="Zheng Y."/>
            <person name="Lin W."/>
            <person name="Duan Y."/>
            <person name="Cao H."/>
            <person name="Xiong S."/>
            <person name="Wang X."/>
            <person name="Wei L."/>
            <person name="Li C."/>
            <person name="Ma Q."/>
            <person name="Ju M."/>
            <person name="Zhao R."/>
            <person name="Li G."/>
            <person name="Mu C."/>
            <person name="Tian Q."/>
            <person name="Mei H."/>
            <person name="Zhang T."/>
            <person name="Gao T."/>
            <person name="Zhang H."/>
        </authorList>
    </citation>
    <scope>NUCLEOTIDE SEQUENCE</scope>
    <source>
        <strain evidence="2">KEN1</strain>
    </source>
</reference>